<protein>
    <submittedName>
        <fullName evidence="1">Uncharacterized protein</fullName>
    </submittedName>
</protein>
<reference evidence="1" key="2">
    <citation type="submission" date="2020-07" db="EMBL/GenBank/DDBJ databases">
        <authorList>
            <person name="Vera ALvarez R."/>
            <person name="Arias-Moreno D.M."/>
            <person name="Jimenez-Jacinto V."/>
            <person name="Jimenez-Bremont J.F."/>
            <person name="Swaminathan K."/>
            <person name="Moose S.P."/>
            <person name="Guerrero-Gonzalez M.L."/>
            <person name="Marino-Ramirez L."/>
            <person name="Landsman D."/>
            <person name="Rodriguez-Kessler M."/>
            <person name="Delgado-Sanchez P."/>
        </authorList>
    </citation>
    <scope>NUCLEOTIDE SEQUENCE</scope>
    <source>
        <tissue evidence="1">Cladode</tissue>
    </source>
</reference>
<organism evidence="1">
    <name type="scientific">Opuntia streptacantha</name>
    <name type="common">Prickly pear cactus</name>
    <name type="synonym">Opuntia cardona</name>
    <dbReference type="NCBI Taxonomy" id="393608"/>
    <lineage>
        <taxon>Eukaryota</taxon>
        <taxon>Viridiplantae</taxon>
        <taxon>Streptophyta</taxon>
        <taxon>Embryophyta</taxon>
        <taxon>Tracheophyta</taxon>
        <taxon>Spermatophyta</taxon>
        <taxon>Magnoliopsida</taxon>
        <taxon>eudicotyledons</taxon>
        <taxon>Gunneridae</taxon>
        <taxon>Pentapetalae</taxon>
        <taxon>Caryophyllales</taxon>
        <taxon>Cactineae</taxon>
        <taxon>Cactaceae</taxon>
        <taxon>Opuntioideae</taxon>
        <taxon>Opuntia</taxon>
    </lineage>
</organism>
<dbReference type="EMBL" id="GISG01093155">
    <property type="protein sequence ID" value="MBA4635010.1"/>
    <property type="molecule type" value="Transcribed_RNA"/>
</dbReference>
<dbReference type="AlphaFoldDB" id="A0A7C8Z6W2"/>
<proteinExistence type="predicted"/>
<sequence length="131" mass="15136">MGMQIPARMLHLKCHRCLLRGCSKTPWLAIFQDDLTRILQRKSNNMLQQKQKANGNGTEMPSKCHLISIVMAVKEATPADHSIGVKCQTQNWAQTKKLKSIHRNKIWKLDTKTILPCLHWKDLSRSFMMIL</sequence>
<name>A0A7C8Z6W2_OPUST</name>
<accession>A0A7C8Z6W2</accession>
<evidence type="ECO:0000313" key="1">
    <source>
        <dbReference type="EMBL" id="MBA4635010.1"/>
    </source>
</evidence>
<reference evidence="1" key="1">
    <citation type="journal article" date="2013" name="J. Plant Res.">
        <title>Effect of fungi and light on seed germination of three Opuntia species from semiarid lands of central Mexico.</title>
        <authorList>
            <person name="Delgado-Sanchez P."/>
            <person name="Jimenez-Bremont J.F."/>
            <person name="Guerrero-Gonzalez Mde L."/>
            <person name="Flores J."/>
        </authorList>
    </citation>
    <scope>NUCLEOTIDE SEQUENCE</scope>
    <source>
        <tissue evidence="1">Cladode</tissue>
    </source>
</reference>